<feature type="transmembrane region" description="Helical" evidence="1">
    <location>
        <begin position="92"/>
        <end position="113"/>
    </location>
</feature>
<sequence length="236" mass="25129">MRALGGEGFSLEEAVGGWRGLIESVAPGFVFVVVFVVTNEVRPPVLASLAVAAIAVVARLVRRSPVTYALGGVLGVGIGAFWAWRSGDAENYFAWGLLTNAAFALGVGISLAVRWPLVGIVVSALGLAPKAPVDARTEAGAAVEPGEPAPPVLDSSWRRDPQAMRRYTIATWLWFAAFVLRLAVQLPLYLGGEVAWLGTARLVMGLPLWALVLWLTWLLVRRPGHAGAAARASRRD</sequence>
<keyword evidence="1" id="KW-1133">Transmembrane helix</keyword>
<organism evidence="2 3">
    <name type="scientific">Miniimonas arenae</name>
    <dbReference type="NCBI Taxonomy" id="676201"/>
    <lineage>
        <taxon>Bacteria</taxon>
        <taxon>Bacillati</taxon>
        <taxon>Actinomycetota</taxon>
        <taxon>Actinomycetes</taxon>
        <taxon>Micrococcales</taxon>
        <taxon>Beutenbergiaceae</taxon>
        <taxon>Miniimonas</taxon>
    </lineage>
</organism>
<keyword evidence="1" id="KW-0472">Membrane</keyword>
<dbReference type="EMBL" id="VENP01000011">
    <property type="protein sequence ID" value="TNU76119.1"/>
    <property type="molecule type" value="Genomic_DNA"/>
</dbReference>
<protein>
    <submittedName>
        <fullName evidence="2">DUF3159 domain-containing protein</fullName>
    </submittedName>
</protein>
<dbReference type="AlphaFoldDB" id="A0A5C5BES0"/>
<evidence type="ECO:0000256" key="1">
    <source>
        <dbReference type="SAM" id="Phobius"/>
    </source>
</evidence>
<gene>
    <name evidence="2" type="ORF">FH969_04720</name>
</gene>
<keyword evidence="3" id="KW-1185">Reference proteome</keyword>
<feature type="transmembrane region" description="Helical" evidence="1">
    <location>
        <begin position="68"/>
        <end position="86"/>
    </location>
</feature>
<feature type="transmembrane region" description="Helical" evidence="1">
    <location>
        <begin position="44"/>
        <end position="61"/>
    </location>
</feature>
<evidence type="ECO:0000313" key="3">
    <source>
        <dbReference type="Proteomes" id="UP000313849"/>
    </source>
</evidence>
<name>A0A5C5BES0_9MICO</name>
<feature type="transmembrane region" description="Helical" evidence="1">
    <location>
        <begin position="21"/>
        <end position="38"/>
    </location>
</feature>
<feature type="transmembrane region" description="Helical" evidence="1">
    <location>
        <begin position="202"/>
        <end position="220"/>
    </location>
</feature>
<feature type="transmembrane region" description="Helical" evidence="1">
    <location>
        <begin position="167"/>
        <end position="190"/>
    </location>
</feature>
<comment type="caution">
    <text evidence="2">The sequence shown here is derived from an EMBL/GenBank/DDBJ whole genome shotgun (WGS) entry which is preliminary data.</text>
</comment>
<reference evidence="2 3" key="1">
    <citation type="submission" date="2019-06" db="EMBL/GenBank/DDBJ databases">
        <title>Draft genome sequence of Miniimonas arenae KCTC 19750T isolated from sea sand.</title>
        <authorList>
            <person name="Park S.-J."/>
        </authorList>
    </citation>
    <scope>NUCLEOTIDE SEQUENCE [LARGE SCALE GENOMIC DNA]</scope>
    <source>
        <strain evidence="2 3">KCTC 19750</strain>
    </source>
</reference>
<dbReference type="OrthoDB" id="5244221at2"/>
<accession>A0A5C5BES0</accession>
<dbReference type="PIRSF" id="PIRSF010219">
    <property type="entry name" value="UCP010219"/>
    <property type="match status" value="1"/>
</dbReference>
<evidence type="ECO:0000313" key="2">
    <source>
        <dbReference type="EMBL" id="TNU76119.1"/>
    </source>
</evidence>
<dbReference type="InterPro" id="IPR016566">
    <property type="entry name" value="UCP010219"/>
</dbReference>
<proteinExistence type="predicted"/>
<dbReference type="Pfam" id="PF11361">
    <property type="entry name" value="DUF3159"/>
    <property type="match status" value="1"/>
</dbReference>
<keyword evidence="1" id="KW-0812">Transmembrane</keyword>
<dbReference type="Proteomes" id="UP000313849">
    <property type="component" value="Unassembled WGS sequence"/>
</dbReference>